<dbReference type="GO" id="GO:0006508">
    <property type="term" value="P:proteolysis"/>
    <property type="evidence" value="ECO:0007669"/>
    <property type="project" value="UniProtKB-KW"/>
</dbReference>
<gene>
    <name evidence="7" type="ORF">CYCCA115_LOCUS4701</name>
</gene>
<evidence type="ECO:0000256" key="2">
    <source>
        <dbReference type="ARBA" id="ARBA00022670"/>
    </source>
</evidence>
<feature type="domain" description="Ubiquitin-like protease family profile" evidence="6">
    <location>
        <begin position="537"/>
        <end position="752"/>
    </location>
</feature>
<dbReference type="PANTHER" id="PTHR12606:SF1">
    <property type="entry name" value="UBIQUITIN-LIKE-SPECIFIC PROTEASE 1A"/>
    <property type="match status" value="1"/>
</dbReference>
<dbReference type="GO" id="GO:0016929">
    <property type="term" value="F:deSUMOylase activity"/>
    <property type="evidence" value="ECO:0007669"/>
    <property type="project" value="TreeGrafter"/>
</dbReference>
<dbReference type="PROSITE" id="PS50600">
    <property type="entry name" value="ULP_PROTEASE"/>
    <property type="match status" value="1"/>
</dbReference>
<dbReference type="InterPro" id="IPR038765">
    <property type="entry name" value="Papain-like_cys_pep_sf"/>
</dbReference>
<dbReference type="GO" id="GO:0016926">
    <property type="term" value="P:protein desumoylation"/>
    <property type="evidence" value="ECO:0007669"/>
    <property type="project" value="TreeGrafter"/>
</dbReference>
<dbReference type="Pfam" id="PF02902">
    <property type="entry name" value="Peptidase_C48"/>
    <property type="match status" value="1"/>
</dbReference>
<keyword evidence="4" id="KW-0788">Thiol protease</keyword>
<evidence type="ECO:0000256" key="1">
    <source>
        <dbReference type="ARBA" id="ARBA00005234"/>
    </source>
</evidence>
<dbReference type="SUPFAM" id="SSF54001">
    <property type="entry name" value="Cysteine proteinases"/>
    <property type="match status" value="1"/>
</dbReference>
<evidence type="ECO:0000256" key="3">
    <source>
        <dbReference type="ARBA" id="ARBA00022801"/>
    </source>
</evidence>
<feature type="region of interest" description="Disordered" evidence="5">
    <location>
        <begin position="1"/>
        <end position="33"/>
    </location>
</feature>
<dbReference type="GO" id="GO:0005634">
    <property type="term" value="C:nucleus"/>
    <property type="evidence" value="ECO:0007669"/>
    <property type="project" value="TreeGrafter"/>
</dbReference>
<name>A0AAD2CIN3_9STRA</name>
<keyword evidence="2" id="KW-0645">Protease</keyword>
<evidence type="ECO:0000256" key="5">
    <source>
        <dbReference type="SAM" id="MobiDB-lite"/>
    </source>
</evidence>
<dbReference type="AlphaFoldDB" id="A0AAD2CIN3"/>
<evidence type="ECO:0000259" key="6">
    <source>
        <dbReference type="PROSITE" id="PS50600"/>
    </source>
</evidence>
<dbReference type="EMBL" id="CAKOGP040000458">
    <property type="protein sequence ID" value="CAJ1935366.1"/>
    <property type="molecule type" value="Genomic_DNA"/>
</dbReference>
<evidence type="ECO:0000313" key="7">
    <source>
        <dbReference type="EMBL" id="CAJ1935366.1"/>
    </source>
</evidence>
<protein>
    <recommendedName>
        <fullName evidence="6">Ubiquitin-like protease family profile domain-containing protein</fullName>
    </recommendedName>
</protein>
<reference evidence="7" key="1">
    <citation type="submission" date="2023-08" db="EMBL/GenBank/DDBJ databases">
        <authorList>
            <person name="Audoor S."/>
            <person name="Bilcke G."/>
        </authorList>
    </citation>
    <scope>NUCLEOTIDE SEQUENCE</scope>
</reference>
<keyword evidence="8" id="KW-1185">Reference proteome</keyword>
<accession>A0AAD2CIN3</accession>
<proteinExistence type="inferred from homology"/>
<sequence>MFSQSSWQFSQDASMNQHNGGTPCPPDTQESNLSLDLSLNFGTLSSQTSTPTLTQLSEAYKNPLQSSPQPAAYTISASAVDESDAADACTAAALSILEMSQTTPNTASPQKDEPPPNLIFKTDPLANLWKEQSDLLRCYACPNSLRTATIAKLFFTEEQFGNDAVMLALGTTFLLRSNSPSYFSNFQVGIIFKTNLRCKNGAPLDMHVENSAELDREIDTLSSLASAIGKKDGRKLQLGFANVKRRLTVQLEIVYVLHHLIRGLLRHVLPLAAIKHDDCFWFLSLLMVSCPTENDCYETILKVAVATQAIQQSPLLEHLRTLWENRSTEPSVAFLQKIHLLFSSLSHNFPTSDLNSSLRDTWGLLERAGLKSTVLVQQFHIVSFGIKHQRGVIVNPVHYFFTTVVAKAVHLSSKHSCTQGQLQGALILFKTYIFERKKQRITIGKEQRHVLAQKRPVQALKSTLSNTHLMLEESLDSALKSILVLPEILPRVSHGQQSTPLPKNLGSLCCLKQVSHKDKNQFFRLWQNNGDPTTTVVTPAGSDSKIFLESVKRLRKDWLRDDIINYFFAKLQDRSRRRYDANLVSSNQLCWFFTSYFFTRAMNLEGRSGFGKGHSNPDAGVDKSGEYFNKYNYNNVRRWTKRQLPSGTNLFQIDKLAIPVNFGGVHWMLCVVFIQRKEIHIFDSLLSHKYDSCLVRSVVFQYILDEYQSVHGKPMDRTEIDHWRFADKVLNAPQQRNTRDCGVFTVLFGEYLATGHPMDRLGKELRGSEKYEAVVSRCRLRLAAMVLNNLDLD</sequence>
<dbReference type="InterPro" id="IPR003653">
    <property type="entry name" value="Peptidase_C48_C"/>
</dbReference>
<comment type="caution">
    <text evidence="7">The sequence shown here is derived from an EMBL/GenBank/DDBJ whole genome shotgun (WGS) entry which is preliminary data.</text>
</comment>
<comment type="similarity">
    <text evidence="1">Belongs to the peptidase C48 family.</text>
</comment>
<evidence type="ECO:0000313" key="8">
    <source>
        <dbReference type="Proteomes" id="UP001295423"/>
    </source>
</evidence>
<organism evidence="7 8">
    <name type="scientific">Cylindrotheca closterium</name>
    <dbReference type="NCBI Taxonomy" id="2856"/>
    <lineage>
        <taxon>Eukaryota</taxon>
        <taxon>Sar</taxon>
        <taxon>Stramenopiles</taxon>
        <taxon>Ochrophyta</taxon>
        <taxon>Bacillariophyta</taxon>
        <taxon>Bacillariophyceae</taxon>
        <taxon>Bacillariophycidae</taxon>
        <taxon>Bacillariales</taxon>
        <taxon>Bacillariaceae</taxon>
        <taxon>Cylindrotheca</taxon>
    </lineage>
</organism>
<dbReference type="Gene3D" id="3.40.395.10">
    <property type="entry name" value="Adenoviral Proteinase, Chain A"/>
    <property type="match status" value="1"/>
</dbReference>
<dbReference type="PANTHER" id="PTHR12606">
    <property type="entry name" value="SENTRIN/SUMO-SPECIFIC PROTEASE"/>
    <property type="match status" value="1"/>
</dbReference>
<feature type="compositionally biased region" description="Polar residues" evidence="5">
    <location>
        <begin position="1"/>
        <end position="20"/>
    </location>
</feature>
<keyword evidence="3" id="KW-0378">Hydrolase</keyword>
<dbReference type="Proteomes" id="UP001295423">
    <property type="component" value="Unassembled WGS sequence"/>
</dbReference>
<evidence type="ECO:0000256" key="4">
    <source>
        <dbReference type="ARBA" id="ARBA00022807"/>
    </source>
</evidence>